<gene>
    <name evidence="2" type="ORF">OLC1_LOCUS16628</name>
</gene>
<reference evidence="2" key="1">
    <citation type="submission" date="2023-03" db="EMBL/GenBank/DDBJ databases">
        <authorList>
            <person name="Julca I."/>
        </authorList>
    </citation>
    <scope>NUCLEOTIDE SEQUENCE</scope>
</reference>
<dbReference type="PANTHER" id="PTHR34057">
    <property type="entry name" value="ELONGATION FACTOR"/>
    <property type="match status" value="1"/>
</dbReference>
<feature type="compositionally biased region" description="Basic and acidic residues" evidence="1">
    <location>
        <begin position="471"/>
        <end position="489"/>
    </location>
</feature>
<accession>A0AAV1DLH8</accession>
<proteinExistence type="predicted"/>
<protein>
    <submittedName>
        <fullName evidence="2">OLC1v1008190C1</fullName>
    </submittedName>
</protein>
<feature type="region of interest" description="Disordered" evidence="1">
    <location>
        <begin position="450"/>
        <end position="529"/>
    </location>
</feature>
<dbReference type="InterPro" id="IPR038745">
    <property type="entry name" value="AT4G37440-like"/>
</dbReference>
<evidence type="ECO:0000256" key="1">
    <source>
        <dbReference type="SAM" id="MobiDB-lite"/>
    </source>
</evidence>
<keyword evidence="3" id="KW-1185">Reference proteome</keyword>
<dbReference type="CDD" id="cd11650">
    <property type="entry name" value="AT4G37440_like"/>
    <property type="match status" value="1"/>
</dbReference>
<evidence type="ECO:0000313" key="2">
    <source>
        <dbReference type="EMBL" id="CAI9108559.1"/>
    </source>
</evidence>
<feature type="compositionally biased region" description="Polar residues" evidence="1">
    <location>
        <begin position="95"/>
        <end position="113"/>
    </location>
</feature>
<feature type="region of interest" description="Disordered" evidence="1">
    <location>
        <begin position="247"/>
        <end position="267"/>
    </location>
</feature>
<organism evidence="2 3">
    <name type="scientific">Oldenlandia corymbosa var. corymbosa</name>
    <dbReference type="NCBI Taxonomy" id="529605"/>
    <lineage>
        <taxon>Eukaryota</taxon>
        <taxon>Viridiplantae</taxon>
        <taxon>Streptophyta</taxon>
        <taxon>Embryophyta</taxon>
        <taxon>Tracheophyta</taxon>
        <taxon>Spermatophyta</taxon>
        <taxon>Magnoliopsida</taxon>
        <taxon>eudicotyledons</taxon>
        <taxon>Gunneridae</taxon>
        <taxon>Pentapetalae</taxon>
        <taxon>asterids</taxon>
        <taxon>lamiids</taxon>
        <taxon>Gentianales</taxon>
        <taxon>Rubiaceae</taxon>
        <taxon>Rubioideae</taxon>
        <taxon>Spermacoceae</taxon>
        <taxon>Hedyotis-Oldenlandia complex</taxon>
        <taxon>Oldenlandia</taxon>
    </lineage>
</organism>
<feature type="region of interest" description="Disordered" evidence="1">
    <location>
        <begin position="84"/>
        <end position="114"/>
    </location>
</feature>
<dbReference type="AlphaFoldDB" id="A0AAV1DLH8"/>
<sequence length="529" mass="59253">MTPAQLPLEFDSYCIGNRLTDKTSVGKVGKNCRSPDTKGLKCTSNLKACTFPVKDMLNQQSKFLKGTDEGAVDVIDSKRNLENRVSAKDDPDATECSSSFGNSTSGDENSSGLSDAEVESQLYDNGGLGSSYDDGLSSFFPVRKKKLTSHWRTFIHPLMWRCKWAELKIKEFESMASEYSRRIRACDLKKRLAYEQLRVEEFGSKSLPYTPRRHRKKPLKRRKRKKVECITNTTEYMSRHNLFSYQESKRNDQDGSSAGDDFGNPVFPGQDLTGNDEFAYTNDWLTQEENSDFNEEIFRKIDLVHTRVQKMKSQLDLIMTKYGAKFSSSESLSHLVPGDLPSSSVRSPTFSACNGDTMSAGGLFSSMQQMSEYDLGDFVMPDTTVSSYGEAVLIPDIIESTVGLLSSVDVTQHQAHITDSCEKIVDNIFIHNEAAEMELRTFKQPHIESMENHQDADGSGDEESTNPVLPVKEEVDKDVTHDIHKEDLTLKSGLVSEIQVPKNKRKRGERKGGSGGWSRQLPGEPDGQT</sequence>
<dbReference type="Proteomes" id="UP001161247">
    <property type="component" value="Chromosome 6"/>
</dbReference>
<dbReference type="PANTHER" id="PTHR34057:SF1">
    <property type="entry name" value="ELONGATION FACTOR"/>
    <property type="match status" value="1"/>
</dbReference>
<evidence type="ECO:0000313" key="3">
    <source>
        <dbReference type="Proteomes" id="UP001161247"/>
    </source>
</evidence>
<dbReference type="EMBL" id="OX459123">
    <property type="protein sequence ID" value="CAI9108559.1"/>
    <property type="molecule type" value="Genomic_DNA"/>
</dbReference>
<name>A0AAV1DLH8_OLDCO</name>